<organism evidence="7 9">
    <name type="scientific">Schizosaccharomyces japonicus (strain yFS275 / FY16936)</name>
    <name type="common">Fission yeast</name>
    <dbReference type="NCBI Taxonomy" id="402676"/>
    <lineage>
        <taxon>Eukaryota</taxon>
        <taxon>Fungi</taxon>
        <taxon>Dikarya</taxon>
        <taxon>Ascomycota</taxon>
        <taxon>Taphrinomycotina</taxon>
        <taxon>Schizosaccharomycetes</taxon>
        <taxon>Schizosaccharomycetales</taxon>
        <taxon>Schizosaccharomycetaceae</taxon>
        <taxon>Schizosaccharomyces</taxon>
    </lineage>
</organism>
<evidence type="ECO:0000259" key="6">
    <source>
        <dbReference type="PROSITE" id="PS50102"/>
    </source>
</evidence>
<evidence type="ECO:0000313" key="8">
    <source>
        <dbReference type="JaponicusDB" id="SJAG_04610"/>
    </source>
</evidence>
<dbReference type="AlphaFoldDB" id="B6K7A1"/>
<evidence type="ECO:0000256" key="4">
    <source>
        <dbReference type="PROSITE-ProRule" id="PRU00176"/>
    </source>
</evidence>
<evidence type="ECO:0000256" key="3">
    <source>
        <dbReference type="ARBA" id="ARBA00023242"/>
    </source>
</evidence>
<evidence type="ECO:0000256" key="5">
    <source>
        <dbReference type="SAM" id="MobiDB-lite"/>
    </source>
</evidence>
<dbReference type="PANTHER" id="PTHR48029:SF1">
    <property type="entry name" value="NUCLEOLAR PROTEIN 8"/>
    <property type="match status" value="1"/>
</dbReference>
<dbReference type="CDD" id="cd12226">
    <property type="entry name" value="RRM_NOL8"/>
    <property type="match status" value="1"/>
</dbReference>
<dbReference type="STRING" id="402676.B6K7A1"/>
<dbReference type="InterPro" id="IPR000504">
    <property type="entry name" value="RRM_dom"/>
</dbReference>
<dbReference type="PROSITE" id="PS50102">
    <property type="entry name" value="RRM"/>
    <property type="match status" value="1"/>
</dbReference>
<dbReference type="OMA" id="NCLQKLW"/>
<dbReference type="InterPro" id="IPR035979">
    <property type="entry name" value="RBD_domain_sf"/>
</dbReference>
<dbReference type="HOGENOM" id="CLU_687206_0_0_1"/>
<keyword evidence="3" id="KW-0539">Nucleus</keyword>
<dbReference type="SUPFAM" id="SSF54928">
    <property type="entry name" value="RNA-binding domain, RBD"/>
    <property type="match status" value="1"/>
</dbReference>
<dbReference type="PANTHER" id="PTHR48029">
    <property type="entry name" value="NUCLEOLAR PROTEIN 8"/>
    <property type="match status" value="1"/>
</dbReference>
<feature type="domain" description="RRM" evidence="6">
    <location>
        <begin position="8"/>
        <end position="88"/>
    </location>
</feature>
<accession>B6K7A1</accession>
<dbReference type="OrthoDB" id="21643at2759"/>
<protein>
    <submittedName>
        <fullName evidence="7">Ribosome biogenesis protein Nop6</fullName>
    </submittedName>
</protein>
<dbReference type="InterPro" id="IPR012677">
    <property type="entry name" value="Nucleotide-bd_a/b_plait_sf"/>
</dbReference>
<dbReference type="VEuPathDB" id="FungiDB:SJAG_04610"/>
<dbReference type="Gene3D" id="3.30.70.330">
    <property type="match status" value="1"/>
</dbReference>
<reference evidence="7 9" key="1">
    <citation type="journal article" date="2011" name="Science">
        <title>Comparative functional genomics of the fission yeasts.</title>
        <authorList>
            <person name="Rhind N."/>
            <person name="Chen Z."/>
            <person name="Yassour M."/>
            <person name="Thompson D.A."/>
            <person name="Haas B.J."/>
            <person name="Habib N."/>
            <person name="Wapinski I."/>
            <person name="Roy S."/>
            <person name="Lin M.F."/>
            <person name="Heiman D.I."/>
            <person name="Young S.K."/>
            <person name="Furuya K."/>
            <person name="Guo Y."/>
            <person name="Pidoux A."/>
            <person name="Chen H.M."/>
            <person name="Robbertse B."/>
            <person name="Goldberg J.M."/>
            <person name="Aoki K."/>
            <person name="Bayne E.H."/>
            <person name="Berlin A.M."/>
            <person name="Desjardins C.A."/>
            <person name="Dobbs E."/>
            <person name="Dukaj L."/>
            <person name="Fan L."/>
            <person name="FitzGerald M.G."/>
            <person name="French C."/>
            <person name="Gujja S."/>
            <person name="Hansen K."/>
            <person name="Keifenheim D."/>
            <person name="Levin J.Z."/>
            <person name="Mosher R.A."/>
            <person name="Mueller C.A."/>
            <person name="Pfiffner J."/>
            <person name="Priest M."/>
            <person name="Russ C."/>
            <person name="Smialowska A."/>
            <person name="Swoboda P."/>
            <person name="Sykes S.M."/>
            <person name="Vaughn M."/>
            <person name="Vengrova S."/>
            <person name="Yoder R."/>
            <person name="Zeng Q."/>
            <person name="Allshire R."/>
            <person name="Baulcombe D."/>
            <person name="Birren B.W."/>
            <person name="Brown W."/>
            <person name="Ekwall K."/>
            <person name="Kellis M."/>
            <person name="Leatherwood J."/>
            <person name="Levin H."/>
            <person name="Margalit H."/>
            <person name="Martienssen R."/>
            <person name="Nieduszynski C.A."/>
            <person name="Spatafora J.W."/>
            <person name="Friedman N."/>
            <person name="Dalgaard J.Z."/>
            <person name="Baumann P."/>
            <person name="Niki H."/>
            <person name="Regev A."/>
            <person name="Nusbaum C."/>
        </authorList>
    </citation>
    <scope>NUCLEOTIDE SEQUENCE [LARGE SCALE GENOMIC DNA]</scope>
    <source>
        <strain evidence="9">yFS275 / FY16936</strain>
    </source>
</reference>
<dbReference type="JaponicusDB" id="SJAG_04610">
    <property type="gene designation" value="nop8"/>
</dbReference>
<dbReference type="GeneID" id="7049764"/>
<dbReference type="Pfam" id="PF00076">
    <property type="entry name" value="RRM_1"/>
    <property type="match status" value="1"/>
</dbReference>
<dbReference type="InterPro" id="IPR034138">
    <property type="entry name" value="NOP8_RRM"/>
</dbReference>
<feature type="region of interest" description="Disordered" evidence="5">
    <location>
        <begin position="97"/>
        <end position="118"/>
    </location>
</feature>
<dbReference type="GO" id="GO:0005730">
    <property type="term" value="C:nucleolus"/>
    <property type="evidence" value="ECO:0007669"/>
    <property type="project" value="UniProtKB-SubCell"/>
</dbReference>
<dbReference type="GO" id="GO:0003723">
    <property type="term" value="F:RNA binding"/>
    <property type="evidence" value="ECO:0007669"/>
    <property type="project" value="UniProtKB-UniRule"/>
</dbReference>
<keyword evidence="2 4" id="KW-0694">RNA-binding</keyword>
<dbReference type="EMBL" id="KE651168">
    <property type="protein sequence ID" value="EEB09405.1"/>
    <property type="molecule type" value="Genomic_DNA"/>
</dbReference>
<keyword evidence="9" id="KW-1185">Reference proteome</keyword>
<dbReference type="RefSeq" id="XP_002175698.1">
    <property type="nucleotide sequence ID" value="XM_002175662.1"/>
</dbReference>
<dbReference type="Proteomes" id="UP000001744">
    <property type="component" value="Unassembled WGS sequence"/>
</dbReference>
<name>B6K7A1_SCHJY</name>
<dbReference type="eggNOG" id="KOG4365">
    <property type="taxonomic scope" value="Eukaryota"/>
</dbReference>
<sequence>MSSDIKRRRVFIGGLSETIREEDLVPRLQRFGQTSNFEIVEKKQPVGTVHRFAYVDLESTDANWVKCRTQLTNVVFRGSRLKLEEAKSKYTERLKEDQKRNEFLQSKERVSSSNKKEPCLTPHATMTSYVPIFRGKEAKDILNTVTDSDVRKATPRKGWKKGPYGRAIALLRVYNKKTKQYKHFFPLGKNCLQKLWGRIDPKLDDTTAYFDEEMNCYRTYSGEFVSLADAVNRRNYQKPSQRDRSPTPDLEVAGVDAVEYEDEAGGAAAMLTEEQVLAQHKQEHDTSAAVLSELFGSGSNVEESVSDTPRVVSFEEEEFAQESADSVSNPLSPSAGRVLDVSTEGLKAVEVGDRVIAVKEQSLTNLFKPSAEEAESFSLFGGNDMDVEMADEIEEEEKDEGKVEKQKPIARPIVPVSAPATVSSMPMFFPTARIPMDVLLPVSKDSPLLTDQAIQSWWSANRLTLTRDWKKKRKDALKRQRRALERKKI</sequence>
<gene>
    <name evidence="8" type="primary">nop8</name>
    <name evidence="7" type="ORF">SJAG_04610</name>
</gene>
<comment type="subcellular location">
    <subcellularLocation>
        <location evidence="1">Nucleus</location>
        <location evidence="1">Nucleolus</location>
    </subcellularLocation>
</comment>
<evidence type="ECO:0000313" key="7">
    <source>
        <dbReference type="EMBL" id="EEB09405.1"/>
    </source>
</evidence>
<proteinExistence type="predicted"/>
<evidence type="ECO:0000256" key="1">
    <source>
        <dbReference type="ARBA" id="ARBA00004604"/>
    </source>
</evidence>
<evidence type="ECO:0000256" key="2">
    <source>
        <dbReference type="ARBA" id="ARBA00022884"/>
    </source>
</evidence>
<evidence type="ECO:0000313" key="9">
    <source>
        <dbReference type="Proteomes" id="UP000001744"/>
    </source>
</evidence>